<reference evidence="3 4" key="1">
    <citation type="journal article" date="2015" name="Genome Announc.">
        <title>Draft Genome Sequence of the Terrestrial Cyanobacterium Scytonema millei VB511283, Isolated from Eastern India.</title>
        <authorList>
            <person name="Sen D."/>
            <person name="Chandrababunaidu M.M."/>
            <person name="Singh D."/>
            <person name="Sanghi N."/>
            <person name="Ghorai A."/>
            <person name="Mishra G.P."/>
            <person name="Madduluri M."/>
            <person name="Adhikary S.P."/>
            <person name="Tripathy S."/>
        </authorList>
    </citation>
    <scope>NUCLEOTIDE SEQUENCE [LARGE SCALE GENOMIC DNA]</scope>
    <source>
        <strain evidence="3 4">VB511283</strain>
    </source>
</reference>
<evidence type="ECO:0000313" key="3">
    <source>
        <dbReference type="EMBL" id="NHC37077.1"/>
    </source>
</evidence>
<feature type="coiled-coil region" evidence="1">
    <location>
        <begin position="76"/>
        <end position="110"/>
    </location>
</feature>
<proteinExistence type="predicted"/>
<keyword evidence="4" id="KW-1185">Reference proteome</keyword>
<dbReference type="AlphaFoldDB" id="A0A9X5EAF8"/>
<gene>
    <name evidence="3" type="ORF">QH73_0020980</name>
</gene>
<dbReference type="Proteomes" id="UP000031532">
    <property type="component" value="Unassembled WGS sequence"/>
</dbReference>
<dbReference type="RefSeq" id="WP_039713931.1">
    <property type="nucleotide sequence ID" value="NZ_JTJC03000006.1"/>
</dbReference>
<dbReference type="EMBL" id="JTJC03000006">
    <property type="protein sequence ID" value="NHC37077.1"/>
    <property type="molecule type" value="Genomic_DNA"/>
</dbReference>
<name>A0A9X5EAF8_9CYAN</name>
<evidence type="ECO:0000256" key="1">
    <source>
        <dbReference type="SAM" id="Coils"/>
    </source>
</evidence>
<organism evidence="3 4">
    <name type="scientific">Scytonema millei VB511283</name>
    <dbReference type="NCBI Taxonomy" id="1245923"/>
    <lineage>
        <taxon>Bacteria</taxon>
        <taxon>Bacillati</taxon>
        <taxon>Cyanobacteriota</taxon>
        <taxon>Cyanophyceae</taxon>
        <taxon>Nostocales</taxon>
        <taxon>Scytonemataceae</taxon>
        <taxon>Scytonema</taxon>
    </lineage>
</organism>
<feature type="region of interest" description="Disordered" evidence="2">
    <location>
        <begin position="1"/>
        <end position="24"/>
    </location>
</feature>
<keyword evidence="1" id="KW-0175">Coiled coil</keyword>
<dbReference type="OrthoDB" id="511915at2"/>
<accession>A0A9X5EAF8</accession>
<feature type="coiled-coil region" evidence="1">
    <location>
        <begin position="137"/>
        <end position="171"/>
    </location>
</feature>
<protein>
    <submittedName>
        <fullName evidence="3">ATP synthase F0 subunit B</fullName>
    </submittedName>
</protein>
<evidence type="ECO:0000313" key="4">
    <source>
        <dbReference type="Proteomes" id="UP000031532"/>
    </source>
</evidence>
<evidence type="ECO:0000256" key="2">
    <source>
        <dbReference type="SAM" id="MobiDB-lite"/>
    </source>
</evidence>
<comment type="caution">
    <text evidence="3">The sequence shown here is derived from an EMBL/GenBank/DDBJ whole genome shotgun (WGS) entry which is preliminary data.</text>
</comment>
<sequence length="216" mass="24588">MPSQNSPNLEPEENRGFPPLADAADLGSGEIQQELARLEEIILSSPHILLTRRTLVDEDQLLDRIELIRSLLPDVIQQAQAIVAQRQEILLQAEQEADEIIQTAQSQAAQIIDRTTIVQQADLSARQLQQQVQQECLLAQAENLQQIDRLRQEAERQIERMRQEAIMEAEDILRGADDYADAVLNSLEQQLTEALRIIYNGRRQLQPDETQQRKSA</sequence>